<feature type="region of interest" description="Disordered" evidence="2">
    <location>
        <begin position="1"/>
        <end position="75"/>
    </location>
</feature>
<dbReference type="Gene3D" id="1.10.1660.10">
    <property type="match status" value="1"/>
</dbReference>
<dbReference type="Pfam" id="PF13411">
    <property type="entry name" value="MerR_1"/>
    <property type="match status" value="1"/>
</dbReference>
<dbReference type="RefSeq" id="WP_103888341.1">
    <property type="nucleotide sequence ID" value="NZ_FNVU01000012.1"/>
</dbReference>
<organism evidence="4 5">
    <name type="scientific">Actinacidiphila yanglinensis</name>
    <dbReference type="NCBI Taxonomy" id="310779"/>
    <lineage>
        <taxon>Bacteria</taxon>
        <taxon>Bacillati</taxon>
        <taxon>Actinomycetota</taxon>
        <taxon>Actinomycetes</taxon>
        <taxon>Kitasatosporales</taxon>
        <taxon>Streptomycetaceae</taxon>
        <taxon>Actinacidiphila</taxon>
    </lineage>
</organism>
<keyword evidence="5" id="KW-1185">Reference proteome</keyword>
<evidence type="ECO:0000313" key="4">
    <source>
        <dbReference type="EMBL" id="SEG80489.1"/>
    </source>
</evidence>
<gene>
    <name evidence="4" type="ORF">SAMN05216223_11240</name>
</gene>
<dbReference type="SUPFAM" id="SSF46955">
    <property type="entry name" value="Putative DNA-binding domain"/>
    <property type="match status" value="1"/>
</dbReference>
<evidence type="ECO:0000256" key="1">
    <source>
        <dbReference type="ARBA" id="ARBA00023125"/>
    </source>
</evidence>
<dbReference type="EMBL" id="FNVU01000012">
    <property type="protein sequence ID" value="SEG80489.1"/>
    <property type="molecule type" value="Genomic_DNA"/>
</dbReference>
<protein>
    <submittedName>
        <fullName evidence="4">DNA-binding transcriptional regulator, MerR family</fullName>
    </submittedName>
</protein>
<dbReference type="PROSITE" id="PS50937">
    <property type="entry name" value="HTH_MERR_2"/>
    <property type="match status" value="1"/>
</dbReference>
<sequence length="204" mass="20992">MHAGQIAVPSHPGTAEPGRTAEARAAAAARRPRHRAAAPTAPDPAAPTVPEGTGTGSAVSPRPAEAPGAAAARRDDTAALRIGDAAAAAGTTPRALRFYEQRGLLAAPERTASGQRRYSPADIARVRLIRDLLAAGFTVADLRGLAPRLQRLVDAPAPRCVPEPGGVVARRLAALDAEIDRLVLLRERLTRRLAGDAGAADADA</sequence>
<dbReference type="InterPro" id="IPR009061">
    <property type="entry name" value="DNA-bd_dom_put_sf"/>
</dbReference>
<dbReference type="OrthoDB" id="3824912at2"/>
<dbReference type="Proteomes" id="UP000236754">
    <property type="component" value="Unassembled WGS sequence"/>
</dbReference>
<feature type="domain" description="HTH merR-type" evidence="3">
    <location>
        <begin position="79"/>
        <end position="148"/>
    </location>
</feature>
<accession>A0A1H6D530</accession>
<reference evidence="4 5" key="1">
    <citation type="submission" date="2016-10" db="EMBL/GenBank/DDBJ databases">
        <authorList>
            <person name="de Groot N.N."/>
        </authorList>
    </citation>
    <scope>NUCLEOTIDE SEQUENCE [LARGE SCALE GENOMIC DNA]</scope>
    <source>
        <strain evidence="4 5">CGMCC 4.2023</strain>
    </source>
</reference>
<keyword evidence="1 4" id="KW-0238">DNA-binding</keyword>
<evidence type="ECO:0000256" key="2">
    <source>
        <dbReference type="SAM" id="MobiDB-lite"/>
    </source>
</evidence>
<dbReference type="GO" id="GO:0003700">
    <property type="term" value="F:DNA-binding transcription factor activity"/>
    <property type="evidence" value="ECO:0007669"/>
    <property type="project" value="InterPro"/>
</dbReference>
<proteinExistence type="predicted"/>
<name>A0A1H6D530_9ACTN</name>
<evidence type="ECO:0000259" key="3">
    <source>
        <dbReference type="PROSITE" id="PS50937"/>
    </source>
</evidence>
<dbReference type="PANTHER" id="PTHR30204">
    <property type="entry name" value="REDOX-CYCLING DRUG-SENSING TRANSCRIPTIONAL ACTIVATOR SOXR"/>
    <property type="match status" value="1"/>
</dbReference>
<dbReference type="PRINTS" id="PR00040">
    <property type="entry name" value="HTHMERR"/>
</dbReference>
<dbReference type="GO" id="GO:0003677">
    <property type="term" value="F:DNA binding"/>
    <property type="evidence" value="ECO:0007669"/>
    <property type="project" value="UniProtKB-KW"/>
</dbReference>
<dbReference type="AlphaFoldDB" id="A0A1H6D530"/>
<dbReference type="PANTHER" id="PTHR30204:SF93">
    <property type="entry name" value="HTH MERR-TYPE DOMAIN-CONTAINING PROTEIN"/>
    <property type="match status" value="1"/>
</dbReference>
<dbReference type="InterPro" id="IPR000551">
    <property type="entry name" value="MerR-type_HTH_dom"/>
</dbReference>
<dbReference type="InterPro" id="IPR047057">
    <property type="entry name" value="MerR_fam"/>
</dbReference>
<feature type="compositionally biased region" description="Low complexity" evidence="2">
    <location>
        <begin position="14"/>
        <end position="29"/>
    </location>
</feature>
<feature type="compositionally biased region" description="Low complexity" evidence="2">
    <location>
        <begin position="61"/>
        <end position="71"/>
    </location>
</feature>
<dbReference type="SMART" id="SM00422">
    <property type="entry name" value="HTH_MERR"/>
    <property type="match status" value="1"/>
</dbReference>
<evidence type="ECO:0000313" key="5">
    <source>
        <dbReference type="Proteomes" id="UP000236754"/>
    </source>
</evidence>